<dbReference type="Proteomes" id="UP000019478">
    <property type="component" value="Unassembled WGS sequence"/>
</dbReference>
<gene>
    <name evidence="2" type="ORF">A1O3_01590</name>
</gene>
<evidence type="ECO:0000313" key="2">
    <source>
        <dbReference type="EMBL" id="EXJ93034.1"/>
    </source>
</evidence>
<keyword evidence="3" id="KW-1185">Reference proteome</keyword>
<reference evidence="2 3" key="1">
    <citation type="submission" date="2013-03" db="EMBL/GenBank/DDBJ databases">
        <title>The Genome Sequence of Capronia epimyces CBS 606.96.</title>
        <authorList>
            <consortium name="The Broad Institute Genomics Platform"/>
            <person name="Cuomo C."/>
            <person name="de Hoog S."/>
            <person name="Gorbushina A."/>
            <person name="Walker B."/>
            <person name="Young S.K."/>
            <person name="Zeng Q."/>
            <person name="Gargeya S."/>
            <person name="Fitzgerald M."/>
            <person name="Haas B."/>
            <person name="Abouelleil A."/>
            <person name="Allen A.W."/>
            <person name="Alvarado L."/>
            <person name="Arachchi H.M."/>
            <person name="Berlin A.M."/>
            <person name="Chapman S.B."/>
            <person name="Gainer-Dewar J."/>
            <person name="Goldberg J."/>
            <person name="Griggs A."/>
            <person name="Gujja S."/>
            <person name="Hansen M."/>
            <person name="Howarth C."/>
            <person name="Imamovic A."/>
            <person name="Ireland A."/>
            <person name="Larimer J."/>
            <person name="McCowan C."/>
            <person name="Murphy C."/>
            <person name="Pearson M."/>
            <person name="Poon T.W."/>
            <person name="Priest M."/>
            <person name="Roberts A."/>
            <person name="Saif S."/>
            <person name="Shea T."/>
            <person name="Sisk P."/>
            <person name="Sykes S."/>
            <person name="Wortman J."/>
            <person name="Nusbaum C."/>
            <person name="Birren B."/>
        </authorList>
    </citation>
    <scope>NUCLEOTIDE SEQUENCE [LARGE SCALE GENOMIC DNA]</scope>
    <source>
        <strain evidence="2 3">CBS 606.96</strain>
    </source>
</reference>
<accession>W9ZEV4</accession>
<comment type="caution">
    <text evidence="2">The sequence shown here is derived from an EMBL/GenBank/DDBJ whole genome shotgun (WGS) entry which is preliminary data.</text>
</comment>
<dbReference type="RefSeq" id="XP_007729924.1">
    <property type="nucleotide sequence ID" value="XM_007731734.1"/>
</dbReference>
<proteinExistence type="predicted"/>
<sequence>MPLEEIHPNVRKDVSSTDPKPHNAAPAVIAAPLLFDHLGSLALGLKSSRPGAGLGPSTPPSPLSCVISGLHTEDAPIDAMVQGLFHHPLACQAEKLYTPTRPLSTQASDPEELVTATDLTVSKLWLGLDLDLMASIPTDPSLPYGASGTSKAYVRARQ</sequence>
<dbReference type="GeneID" id="19165724"/>
<dbReference type="AlphaFoldDB" id="W9ZEV4"/>
<name>W9ZEV4_9EURO</name>
<dbReference type="HOGENOM" id="CLU_1669163_0_0_1"/>
<dbReference type="EMBL" id="AMGY01000001">
    <property type="protein sequence ID" value="EXJ93034.1"/>
    <property type="molecule type" value="Genomic_DNA"/>
</dbReference>
<organism evidence="2 3">
    <name type="scientific">Capronia epimyces CBS 606.96</name>
    <dbReference type="NCBI Taxonomy" id="1182542"/>
    <lineage>
        <taxon>Eukaryota</taxon>
        <taxon>Fungi</taxon>
        <taxon>Dikarya</taxon>
        <taxon>Ascomycota</taxon>
        <taxon>Pezizomycotina</taxon>
        <taxon>Eurotiomycetes</taxon>
        <taxon>Chaetothyriomycetidae</taxon>
        <taxon>Chaetothyriales</taxon>
        <taxon>Herpotrichiellaceae</taxon>
        <taxon>Capronia</taxon>
    </lineage>
</organism>
<evidence type="ECO:0000313" key="3">
    <source>
        <dbReference type="Proteomes" id="UP000019478"/>
    </source>
</evidence>
<feature type="compositionally biased region" description="Basic and acidic residues" evidence="1">
    <location>
        <begin position="1"/>
        <end position="21"/>
    </location>
</feature>
<evidence type="ECO:0000256" key="1">
    <source>
        <dbReference type="SAM" id="MobiDB-lite"/>
    </source>
</evidence>
<feature type="region of interest" description="Disordered" evidence="1">
    <location>
        <begin position="1"/>
        <end position="23"/>
    </location>
</feature>
<protein>
    <submittedName>
        <fullName evidence="2">Uncharacterized protein</fullName>
    </submittedName>
</protein>